<dbReference type="Pfam" id="PF14326">
    <property type="entry name" value="DUF4384"/>
    <property type="match status" value="1"/>
</dbReference>
<feature type="domain" description="DUF4384" evidence="2">
    <location>
        <begin position="345"/>
        <end position="427"/>
    </location>
</feature>
<dbReference type="RefSeq" id="WP_146366659.1">
    <property type="nucleotide sequence ID" value="NZ_CP042264.1"/>
</dbReference>
<geneLocation type="plasmid" evidence="3 4">
    <name>unnamed3</name>
</geneLocation>
<dbReference type="AlphaFoldDB" id="A0A5B8J0D0"/>
<evidence type="ECO:0000313" key="4">
    <source>
        <dbReference type="Proteomes" id="UP000318483"/>
    </source>
</evidence>
<feature type="region of interest" description="Disordered" evidence="1">
    <location>
        <begin position="147"/>
        <end position="175"/>
    </location>
</feature>
<reference evidence="3 4" key="1">
    <citation type="submission" date="2019-07" db="EMBL/GenBank/DDBJ databases">
        <title>Litoreibacter alkalisoli sp. nov., isolated from saline-alkaline soil.</title>
        <authorList>
            <person name="Wang S."/>
            <person name="Xu L."/>
            <person name="Xing Y.-T."/>
            <person name="Sun J.-Q."/>
        </authorList>
    </citation>
    <scope>NUCLEOTIDE SEQUENCE [LARGE SCALE GENOMIC DNA]</scope>
    <source>
        <strain evidence="3 4">LN3S51</strain>
        <plasmid evidence="3 4">unnamed3</plasmid>
    </source>
</reference>
<evidence type="ECO:0000313" key="3">
    <source>
        <dbReference type="EMBL" id="QDY71243.1"/>
    </source>
</evidence>
<keyword evidence="4" id="KW-1185">Reference proteome</keyword>
<dbReference type="KEGG" id="lit:FPZ52_16275"/>
<dbReference type="Proteomes" id="UP000318483">
    <property type="component" value="Plasmid unnamed3"/>
</dbReference>
<dbReference type="EMBL" id="CP042264">
    <property type="protein sequence ID" value="QDY71243.1"/>
    <property type="molecule type" value="Genomic_DNA"/>
</dbReference>
<protein>
    <submittedName>
        <fullName evidence="3">DUF4384 domain-containing protein</fullName>
    </submittedName>
</protein>
<gene>
    <name evidence="3" type="ORF">FPZ52_16275</name>
</gene>
<keyword evidence="3" id="KW-0614">Plasmid</keyword>
<proteinExistence type="predicted"/>
<evidence type="ECO:0000256" key="1">
    <source>
        <dbReference type="SAM" id="MobiDB-lite"/>
    </source>
</evidence>
<accession>A0A5B8J0D0</accession>
<organism evidence="3 4">
    <name type="scientific">Qingshengfaniella alkalisoli</name>
    <dbReference type="NCBI Taxonomy" id="2599296"/>
    <lineage>
        <taxon>Bacteria</taxon>
        <taxon>Pseudomonadati</taxon>
        <taxon>Pseudomonadota</taxon>
        <taxon>Alphaproteobacteria</taxon>
        <taxon>Rhodobacterales</taxon>
        <taxon>Paracoccaceae</taxon>
        <taxon>Qingshengfaniella</taxon>
    </lineage>
</organism>
<evidence type="ECO:0000259" key="2">
    <source>
        <dbReference type="Pfam" id="PF14326"/>
    </source>
</evidence>
<dbReference type="OrthoDB" id="8456171at2"/>
<dbReference type="InterPro" id="IPR025493">
    <property type="entry name" value="DUF4384"/>
</dbReference>
<name>A0A5B8J0D0_9RHOB</name>
<sequence length="474" mass="50346">MKTRLWIIGLACSAGLHALALGGLRLSTDPAEIMPQTVSASRLDVTAYEVDQANATPQQVDSPTKEGVVPDQSRVQGTSIQRIIAAETVLRSTDAAEVISRHAAASSVKPRSKVTHNVRLDSALAQPIGQPASRTKATAPATVVANTQAIPTKRSPTATLPTQRAQETPRETSIPSAPQTVTAVSATALRPAALNQAPAALPSETLVASLAWSGDASLDPVSFAAVTSFMAPNLPQTGTDPVRDGMEGLLSSVPCARLQAVFEPDSGSILLTGHVPEEALLTPVTDSLQQLLGGAIPVRDSVRVLPPPQCGVLRAVSTVGLPQSTDQFTDSRLIGQTAQAREYFYNGGDRLSFDLTGPDYDAYLYVDYFDASGQVIHLEPNTQVPLRQLSSDQEATIGAPSANHPSLEISIGPPYGQEIALAIATSVPLHDGTRPMVEPADPYLDFLRERVAVLRTEQPDFKGEWVYFFLTTRP</sequence>